<dbReference type="EMBL" id="CP019642">
    <property type="protein sequence ID" value="AQQ55545.1"/>
    <property type="molecule type" value="Genomic_DNA"/>
</dbReference>
<dbReference type="RefSeq" id="WP_077591384.1">
    <property type="nucleotide sequence ID" value="NZ_CP019642.1"/>
</dbReference>
<organism evidence="2 3">
    <name type="scientific">Planococcus lenghuensis</name>
    <dbReference type="NCBI Taxonomy" id="2213202"/>
    <lineage>
        <taxon>Bacteria</taxon>
        <taxon>Bacillati</taxon>
        <taxon>Bacillota</taxon>
        <taxon>Bacilli</taxon>
        <taxon>Bacillales</taxon>
        <taxon>Caryophanaceae</taxon>
        <taxon>Planococcus</taxon>
    </lineage>
</organism>
<evidence type="ECO:0000313" key="3">
    <source>
        <dbReference type="Proteomes" id="UP000188184"/>
    </source>
</evidence>
<dbReference type="Proteomes" id="UP000188184">
    <property type="component" value="Plasmid unnamed2"/>
</dbReference>
<reference evidence="2 3" key="1">
    <citation type="submission" date="2017-02" db="EMBL/GenBank/DDBJ databases">
        <title>The complete genomic sequence of a novel cold adapted crude oil-degrading bacterium Planococcus qaidamina Y42.</title>
        <authorList>
            <person name="Yang R."/>
        </authorList>
    </citation>
    <scope>NUCLEOTIDE SEQUENCE [LARGE SCALE GENOMIC DNA]</scope>
    <source>
        <strain evidence="2 3">Y42</strain>
        <plasmid evidence="2 3">unnamed2</plasmid>
    </source>
</reference>
<keyword evidence="2" id="KW-0614">Plasmid</keyword>
<dbReference type="AlphaFoldDB" id="A0A1Q2L514"/>
<keyword evidence="3" id="KW-1185">Reference proteome</keyword>
<feature type="domain" description="N-acetyltransferase" evidence="1">
    <location>
        <begin position="1"/>
        <end position="169"/>
    </location>
</feature>
<dbReference type="OrthoDB" id="5292888at2"/>
<dbReference type="PROSITE" id="PS51186">
    <property type="entry name" value="GNAT"/>
    <property type="match status" value="1"/>
</dbReference>
<name>A0A1Q2L514_9BACL</name>
<dbReference type="CDD" id="cd04301">
    <property type="entry name" value="NAT_SF"/>
    <property type="match status" value="1"/>
</dbReference>
<dbReference type="InterPro" id="IPR016181">
    <property type="entry name" value="Acyl_CoA_acyltransferase"/>
</dbReference>
<accession>A0A1Q2L514</accession>
<dbReference type="PANTHER" id="PTHR43617">
    <property type="entry name" value="L-AMINO ACID N-ACETYLTRANSFERASE"/>
    <property type="match status" value="1"/>
</dbReference>
<dbReference type="SUPFAM" id="SSF55729">
    <property type="entry name" value="Acyl-CoA N-acyltransferases (Nat)"/>
    <property type="match status" value="1"/>
</dbReference>
<evidence type="ECO:0000313" key="2">
    <source>
        <dbReference type="EMBL" id="AQQ55545.1"/>
    </source>
</evidence>
<gene>
    <name evidence="2" type="ORF">B0X71_20435</name>
</gene>
<protein>
    <submittedName>
        <fullName evidence="2">GNAT family N-acetyltransferase</fullName>
    </submittedName>
</protein>
<dbReference type="Gene3D" id="3.40.630.30">
    <property type="match status" value="1"/>
</dbReference>
<dbReference type="PANTHER" id="PTHR43617:SF30">
    <property type="entry name" value="HISTONE ACETYLTRANSFERASE"/>
    <property type="match status" value="1"/>
</dbReference>
<dbReference type="GO" id="GO:0016747">
    <property type="term" value="F:acyltransferase activity, transferring groups other than amino-acyl groups"/>
    <property type="evidence" value="ECO:0007669"/>
    <property type="project" value="InterPro"/>
</dbReference>
<keyword evidence="2" id="KW-0808">Transferase</keyword>
<evidence type="ECO:0000259" key="1">
    <source>
        <dbReference type="PROSITE" id="PS51186"/>
    </source>
</evidence>
<dbReference type="InterPro" id="IPR000182">
    <property type="entry name" value="GNAT_dom"/>
</dbReference>
<dbReference type="InterPro" id="IPR050276">
    <property type="entry name" value="MshD_Acetyltransferase"/>
</dbReference>
<proteinExistence type="predicted"/>
<dbReference type="Pfam" id="PF00583">
    <property type="entry name" value="Acetyltransf_1"/>
    <property type="match status" value="1"/>
</dbReference>
<dbReference type="KEGG" id="pmar:B0X71_20435"/>
<sequence>MKVRKAALQDAKGIARVHIDSWLATYRNIIPGEYIDRLTYEKRERLWEHNIEHGDVFVAAEDNGEIIGFADGGKERTGQFKAFDGELYAIYIRPGHEKKGAGKALLKAVANHLLKQGFTSVLVWVLKDNPSKNFYEKLGGRLIGSKDIEISGKRLTELAYGWREIDTIQ</sequence>
<geneLocation type="plasmid" evidence="2 3">
    <name>unnamed2</name>
</geneLocation>